<evidence type="ECO:0000256" key="5">
    <source>
        <dbReference type="ARBA" id="ARBA00022723"/>
    </source>
</evidence>
<dbReference type="AlphaFoldDB" id="A0A7W4K4W3"/>
<evidence type="ECO:0000256" key="1">
    <source>
        <dbReference type="ARBA" id="ARBA00000370"/>
    </source>
</evidence>
<feature type="binding site" evidence="9 13">
    <location>
        <position position="475"/>
    </location>
    <ligand>
        <name>Mn(2+)</name>
        <dbReference type="ChEBI" id="CHEBI:29035"/>
        <label>1</label>
    </ligand>
</feature>
<dbReference type="HAMAP" id="MF_01038">
    <property type="entry name" value="GpmI"/>
    <property type="match status" value="1"/>
</dbReference>
<dbReference type="Pfam" id="PF01676">
    <property type="entry name" value="Metalloenzyme"/>
    <property type="match status" value="1"/>
</dbReference>
<dbReference type="EMBL" id="JABEQM010000001">
    <property type="protein sequence ID" value="MBB2200252.1"/>
    <property type="molecule type" value="Genomic_DNA"/>
</dbReference>
<dbReference type="Pfam" id="PF06415">
    <property type="entry name" value="iPGM_N"/>
    <property type="match status" value="1"/>
</dbReference>
<protein>
    <recommendedName>
        <fullName evidence="9 10">2,3-bisphosphoglycerate-independent phosphoglycerate mutase</fullName>
        <shortName evidence="9">BPG-independent PGAM</shortName>
        <shortName evidence="9">Phosphoglyceromutase</shortName>
        <shortName evidence="9">iPGM</shortName>
        <ecNumber evidence="9 10">5.4.2.12</ecNumber>
    </recommendedName>
</protein>
<evidence type="ECO:0000256" key="11">
    <source>
        <dbReference type="PIRSR" id="PIRSR001492-1"/>
    </source>
</evidence>
<feature type="binding site" evidence="9 13">
    <location>
        <position position="456"/>
    </location>
    <ligand>
        <name>Mn(2+)</name>
        <dbReference type="ChEBI" id="CHEBI:29035"/>
        <label>2</label>
    </ligand>
</feature>
<comment type="pathway">
    <text evidence="3 9">Carbohydrate degradation; glycolysis; pyruvate from D-glyceraldehyde 3-phosphate: step 3/5.</text>
</comment>
<dbReference type="SUPFAM" id="SSF64158">
    <property type="entry name" value="2,3-Bisphosphoglycerate-independent phosphoglycerate mutase, substrate-binding domain"/>
    <property type="match status" value="1"/>
</dbReference>
<evidence type="ECO:0000256" key="6">
    <source>
        <dbReference type="ARBA" id="ARBA00023152"/>
    </source>
</evidence>
<evidence type="ECO:0000256" key="7">
    <source>
        <dbReference type="ARBA" id="ARBA00023211"/>
    </source>
</evidence>
<keyword evidence="7 9" id="KW-0464">Manganese</keyword>
<reference evidence="17 18" key="1">
    <citation type="submission" date="2020-04" db="EMBL/GenBank/DDBJ databases">
        <title>Description of novel Gluconacetobacter.</title>
        <authorList>
            <person name="Sombolestani A."/>
        </authorList>
    </citation>
    <scope>NUCLEOTIDE SEQUENCE [LARGE SCALE GENOMIC DNA]</scope>
    <source>
        <strain evidence="17 18">LMG 27802</strain>
    </source>
</reference>
<keyword evidence="18" id="KW-1185">Reference proteome</keyword>
<feature type="binding site" evidence="9 13">
    <location>
        <position position="457"/>
    </location>
    <ligand>
        <name>Mn(2+)</name>
        <dbReference type="ChEBI" id="CHEBI:29035"/>
        <label>2</label>
    </ligand>
</feature>
<keyword evidence="8 9" id="KW-0413">Isomerase</keyword>
<dbReference type="GO" id="GO:0006096">
    <property type="term" value="P:glycolytic process"/>
    <property type="evidence" value="ECO:0007669"/>
    <property type="project" value="UniProtKB-UniRule"/>
</dbReference>
<comment type="subunit">
    <text evidence="9">Monomer.</text>
</comment>
<sequence>MSDKTSPQDDLQGAPPGSPQARRPVMLAILDGFGWREDVSDNAVHAAYTPAFDRLWQEGPHAFLRTSGEDVGLPDGQMGNSEVGHLNIGAGRVVMQELPRIFRAIRDGSLAANPVLTGLIDTLKASGGTCHLMGLVSPGGVHAHQDHAVALAKILVEAGVPVAFHVFTDGRDTPPHAGRDYVARLRQALPDAVAIATVSGRYFAMDRDRRWDRVTKAYDAIVSAKGPHGDDPLAVLDAAYKDGITDEFLPPTVIGPYAGMKDGDGILSFNFRADRIRQLLDALLEPNFEGFPRDRVVHFAAVVGMTRYSDRLAALIGVLFPPQSLDDLLGEVVSRAGRRQLRMAETEKYPHVTYFLNGGKEAQLPGEDRIMVPSPKVATYDLQPEMSAPELTAKAVEAIESGKYDLIVLNYANPDMVGHTGVFSAAVKAVEAVDRGLRRLIEAVHRQRGALLVTADHGNAETMFDPATGGPHTAHTLNVVPVVLTGVPEARLHDGRLADLAPTLLALMGLPKPAAMTGSSLLGEKPAS</sequence>
<feature type="binding site" evidence="9 12">
    <location>
        <position position="207"/>
    </location>
    <ligand>
        <name>substrate</name>
    </ligand>
</feature>
<organism evidence="17 18">
    <name type="scientific">Gluconacetobacter tumulisoli</name>
    <dbReference type="NCBI Taxonomy" id="1286189"/>
    <lineage>
        <taxon>Bacteria</taxon>
        <taxon>Pseudomonadati</taxon>
        <taxon>Pseudomonadota</taxon>
        <taxon>Alphaproteobacteria</taxon>
        <taxon>Acetobacterales</taxon>
        <taxon>Acetobacteraceae</taxon>
        <taxon>Gluconacetobacter</taxon>
    </lineage>
</organism>
<keyword evidence="5 9" id="KW-0479">Metal-binding</keyword>
<feature type="domain" description="Metalloenzyme" evidence="15">
    <location>
        <begin position="24"/>
        <end position="511"/>
    </location>
</feature>
<dbReference type="PANTHER" id="PTHR31637">
    <property type="entry name" value="2,3-BISPHOSPHOGLYCERATE-INDEPENDENT PHOSPHOGLYCERATE MUTASE"/>
    <property type="match status" value="1"/>
</dbReference>
<dbReference type="SUPFAM" id="SSF53649">
    <property type="entry name" value="Alkaline phosphatase-like"/>
    <property type="match status" value="1"/>
</dbReference>
<keyword evidence="6 9" id="KW-0324">Glycolysis</keyword>
<evidence type="ECO:0000256" key="13">
    <source>
        <dbReference type="PIRSR" id="PIRSR001492-3"/>
    </source>
</evidence>
<feature type="binding site" evidence="9 12">
    <location>
        <position position="348"/>
    </location>
    <ligand>
        <name>substrate</name>
    </ligand>
</feature>
<comment type="similarity">
    <text evidence="4 9">Belongs to the BPG-independent phosphoglycerate mutase family.</text>
</comment>
<evidence type="ECO:0000313" key="18">
    <source>
        <dbReference type="Proteomes" id="UP000578030"/>
    </source>
</evidence>
<dbReference type="InterPro" id="IPR006124">
    <property type="entry name" value="Metalloenzyme"/>
</dbReference>
<comment type="caution">
    <text evidence="17">The sequence shown here is derived from an EMBL/GenBank/DDBJ whole genome shotgun (WGS) entry which is preliminary data.</text>
</comment>
<accession>A0A7W4K4W3</accession>
<gene>
    <name evidence="9" type="primary">gpmI</name>
    <name evidence="17" type="ORF">HLH28_01425</name>
</gene>
<feature type="domain" description="BPG-independent PGAM N-terminal" evidence="16">
    <location>
        <begin position="103"/>
        <end position="309"/>
    </location>
</feature>
<dbReference type="InterPro" id="IPR036646">
    <property type="entry name" value="PGAM_B_sf"/>
</dbReference>
<feature type="binding site" evidence="9 12">
    <location>
        <begin position="272"/>
        <end position="275"/>
    </location>
    <ligand>
        <name>substrate</name>
    </ligand>
</feature>
<evidence type="ECO:0000313" key="17">
    <source>
        <dbReference type="EMBL" id="MBB2200252.1"/>
    </source>
</evidence>
<dbReference type="GO" id="GO:0030145">
    <property type="term" value="F:manganese ion binding"/>
    <property type="evidence" value="ECO:0007669"/>
    <property type="project" value="UniProtKB-UniRule"/>
</dbReference>
<evidence type="ECO:0000256" key="14">
    <source>
        <dbReference type="SAM" id="MobiDB-lite"/>
    </source>
</evidence>
<feature type="region of interest" description="Disordered" evidence="14">
    <location>
        <begin position="1"/>
        <end position="23"/>
    </location>
</feature>
<dbReference type="PANTHER" id="PTHR31637:SF0">
    <property type="entry name" value="2,3-BISPHOSPHOGLYCERATE-INDEPENDENT PHOSPHOGLYCERATE MUTASE"/>
    <property type="match status" value="1"/>
</dbReference>
<evidence type="ECO:0000256" key="12">
    <source>
        <dbReference type="PIRSR" id="PIRSR001492-2"/>
    </source>
</evidence>
<evidence type="ECO:0000259" key="16">
    <source>
        <dbReference type="Pfam" id="PF06415"/>
    </source>
</evidence>
<evidence type="ECO:0000256" key="9">
    <source>
        <dbReference type="HAMAP-Rule" id="MF_01038"/>
    </source>
</evidence>
<evidence type="ECO:0000256" key="4">
    <source>
        <dbReference type="ARBA" id="ARBA00008819"/>
    </source>
</evidence>
<dbReference type="NCBIfam" id="TIGR01307">
    <property type="entry name" value="pgm_bpd_ind"/>
    <property type="match status" value="1"/>
</dbReference>
<dbReference type="EC" id="5.4.2.12" evidence="9 10"/>
<dbReference type="Gene3D" id="3.40.1450.10">
    <property type="entry name" value="BPG-independent phosphoglycerate mutase, domain B"/>
    <property type="match status" value="1"/>
</dbReference>
<evidence type="ECO:0000256" key="2">
    <source>
        <dbReference type="ARBA" id="ARBA00002315"/>
    </source>
</evidence>
<dbReference type="FunFam" id="3.40.1450.10:FF:000002">
    <property type="entry name" value="2,3-bisphosphoglycerate-independent phosphoglycerate mutase"/>
    <property type="match status" value="1"/>
</dbReference>
<feature type="binding site" evidence="9 13">
    <location>
        <position position="81"/>
    </location>
    <ligand>
        <name>Mn(2+)</name>
        <dbReference type="ChEBI" id="CHEBI:29035"/>
        <label>2</label>
    </ligand>
</feature>
<evidence type="ECO:0000256" key="10">
    <source>
        <dbReference type="NCBIfam" id="TIGR01307"/>
    </source>
</evidence>
<dbReference type="PIRSF" id="PIRSF001492">
    <property type="entry name" value="IPGAM"/>
    <property type="match status" value="1"/>
</dbReference>
<name>A0A7W4K4W3_9PROT</name>
<proteinExistence type="inferred from homology"/>
<feature type="binding site" evidence="9 13">
    <location>
        <position position="31"/>
    </location>
    <ligand>
        <name>Mn(2+)</name>
        <dbReference type="ChEBI" id="CHEBI:29035"/>
        <label>2</label>
    </ligand>
</feature>
<dbReference type="InterPro" id="IPR011258">
    <property type="entry name" value="BPG-indep_PGM_N"/>
</dbReference>
<dbReference type="Gene3D" id="3.40.720.10">
    <property type="entry name" value="Alkaline Phosphatase, subunit A"/>
    <property type="match status" value="1"/>
</dbReference>
<dbReference type="UniPathway" id="UPA00109">
    <property type="reaction ID" value="UER00186"/>
</dbReference>
<dbReference type="GO" id="GO:0006007">
    <property type="term" value="P:glucose catabolic process"/>
    <property type="evidence" value="ECO:0007669"/>
    <property type="project" value="InterPro"/>
</dbReference>
<dbReference type="Proteomes" id="UP000578030">
    <property type="component" value="Unassembled WGS sequence"/>
</dbReference>
<feature type="binding site" evidence="9 12">
    <location>
        <begin position="171"/>
        <end position="172"/>
    </location>
    <ligand>
        <name>substrate</name>
    </ligand>
</feature>
<comment type="cofactor">
    <cofactor evidence="9">
        <name>Mn(2+)</name>
        <dbReference type="ChEBI" id="CHEBI:29035"/>
    </cofactor>
    <text evidence="9">Binds 2 manganese ions per subunit.</text>
</comment>
<dbReference type="CDD" id="cd16010">
    <property type="entry name" value="iPGM"/>
    <property type="match status" value="1"/>
</dbReference>
<comment type="catalytic activity">
    <reaction evidence="1 9">
        <text>(2R)-2-phosphoglycerate = (2R)-3-phosphoglycerate</text>
        <dbReference type="Rhea" id="RHEA:15901"/>
        <dbReference type="ChEBI" id="CHEBI:58272"/>
        <dbReference type="ChEBI" id="CHEBI:58289"/>
        <dbReference type="EC" id="5.4.2.12"/>
    </reaction>
</comment>
<dbReference type="InterPro" id="IPR005995">
    <property type="entry name" value="Pgm_bpd_ind"/>
</dbReference>
<feature type="binding site" evidence="9 13">
    <location>
        <position position="419"/>
    </location>
    <ligand>
        <name>Mn(2+)</name>
        <dbReference type="ChEBI" id="CHEBI:29035"/>
        <label>1</label>
    </ligand>
</feature>
<dbReference type="InterPro" id="IPR017850">
    <property type="entry name" value="Alkaline_phosphatase_core_sf"/>
</dbReference>
<comment type="function">
    <text evidence="2 9">Catalyzes the interconversion of 2-phosphoglycerate and 3-phosphoglycerate.</text>
</comment>
<feature type="binding site" evidence="9 13">
    <location>
        <position position="415"/>
    </location>
    <ligand>
        <name>Mn(2+)</name>
        <dbReference type="ChEBI" id="CHEBI:29035"/>
        <label>1</label>
    </ligand>
</feature>
<feature type="active site" description="Phosphoserine intermediate" evidence="9 11">
    <location>
        <position position="81"/>
    </location>
</feature>
<feature type="binding site" evidence="9 12">
    <location>
        <position position="201"/>
    </location>
    <ligand>
        <name>substrate</name>
    </ligand>
</feature>
<dbReference type="GO" id="GO:0005737">
    <property type="term" value="C:cytoplasm"/>
    <property type="evidence" value="ECO:0007669"/>
    <property type="project" value="InterPro"/>
</dbReference>
<evidence type="ECO:0000256" key="8">
    <source>
        <dbReference type="ARBA" id="ARBA00023235"/>
    </source>
</evidence>
<dbReference type="GO" id="GO:0004619">
    <property type="term" value="F:phosphoglycerate mutase activity"/>
    <property type="evidence" value="ECO:0007669"/>
    <property type="project" value="UniProtKB-UniRule"/>
</dbReference>
<evidence type="ECO:0000256" key="3">
    <source>
        <dbReference type="ARBA" id="ARBA00004798"/>
    </source>
</evidence>
<evidence type="ECO:0000259" key="15">
    <source>
        <dbReference type="Pfam" id="PF01676"/>
    </source>
</evidence>
<feature type="binding site" evidence="9 12">
    <location>
        <position position="142"/>
    </location>
    <ligand>
        <name>substrate</name>
    </ligand>
</feature>